<protein>
    <recommendedName>
        <fullName evidence="1">N-acetyltransferase domain-containing protein</fullName>
    </recommendedName>
</protein>
<feature type="domain" description="N-acetyltransferase" evidence="1">
    <location>
        <begin position="296"/>
        <end position="438"/>
    </location>
</feature>
<keyword evidence="3" id="KW-1185">Reference proteome</keyword>
<dbReference type="PROSITE" id="PS51186">
    <property type="entry name" value="GNAT"/>
    <property type="match status" value="1"/>
</dbReference>
<organism evidence="2 3">
    <name type="scientific">Magnetospirillum moscoviense</name>
    <dbReference type="NCBI Taxonomy" id="1437059"/>
    <lineage>
        <taxon>Bacteria</taxon>
        <taxon>Pseudomonadati</taxon>
        <taxon>Pseudomonadota</taxon>
        <taxon>Alphaproteobacteria</taxon>
        <taxon>Rhodospirillales</taxon>
        <taxon>Rhodospirillaceae</taxon>
        <taxon>Magnetospirillum</taxon>
    </lineage>
</organism>
<sequence length="438" mass="48801">MARVLPSAQPGSMAKWERVLGPTLWPYLAAALDVPAADGEAWRRLAGQLGQANLPRSALVALFLARQATTDRFVLGDLYCEESMWWRALGLPDAPRLRVARRLYSEPDASETVEESSADGLTTLTRRNAPARFDEYCHACATDEFPQWIDEARTVDLDAVDTPIGAAEDLSFLVLKGGQVAMRLDAWVRGNASVQFGGVPVIFSARGARPDDQLAALAINHLRYLTIWSGADLVMVETAADLDLEPEPLRQWIDSHRTWSRRVDYVQIDLARPEETIFADFRETHRQDTKRGLRLMDVRAWTADDRALIEDYLHLKAMIGRFSFDTIDTIRDSLAAGRTHLWVGYDGATPISAVLTADHGTTTIYSSSVSAPGERRPLSHALVWTAIQDAKARGQKLFDMAPLQIDPAFGTKHAGIALFKRGFARTRLERTWHAVQVR</sequence>
<accession>A0A178MXY4</accession>
<gene>
    <name evidence="2" type="ORF">A6A05_08475</name>
</gene>
<name>A0A178MXY4_9PROT</name>
<dbReference type="SUPFAM" id="SSF55729">
    <property type="entry name" value="Acyl-CoA N-acyltransferases (Nat)"/>
    <property type="match status" value="1"/>
</dbReference>
<dbReference type="EMBL" id="LWQU01000112">
    <property type="protein sequence ID" value="OAN54390.1"/>
    <property type="molecule type" value="Genomic_DNA"/>
</dbReference>
<evidence type="ECO:0000313" key="2">
    <source>
        <dbReference type="EMBL" id="OAN54390.1"/>
    </source>
</evidence>
<dbReference type="AlphaFoldDB" id="A0A178MXY4"/>
<comment type="caution">
    <text evidence="2">The sequence shown here is derived from an EMBL/GenBank/DDBJ whole genome shotgun (WGS) entry which is preliminary data.</text>
</comment>
<dbReference type="Proteomes" id="UP000078543">
    <property type="component" value="Unassembled WGS sequence"/>
</dbReference>
<dbReference type="InterPro" id="IPR016181">
    <property type="entry name" value="Acyl_CoA_acyltransferase"/>
</dbReference>
<dbReference type="Gene3D" id="3.40.630.30">
    <property type="match status" value="1"/>
</dbReference>
<evidence type="ECO:0000259" key="1">
    <source>
        <dbReference type="PROSITE" id="PS51186"/>
    </source>
</evidence>
<reference evidence="2 3" key="1">
    <citation type="submission" date="2016-04" db="EMBL/GenBank/DDBJ databases">
        <title>Draft genome sequence of freshwater magnetotactic bacteria Magnetospirillum marisnigri SP-1 and Magnetospirillum moscoviense BB-1.</title>
        <authorList>
            <person name="Koziaeva V."/>
            <person name="Dziuba M.V."/>
            <person name="Ivanov T.M."/>
            <person name="Kuznetsov B."/>
            <person name="Grouzdev D.S."/>
        </authorList>
    </citation>
    <scope>NUCLEOTIDE SEQUENCE [LARGE SCALE GENOMIC DNA]</scope>
    <source>
        <strain evidence="2 3">BB-1</strain>
    </source>
</reference>
<proteinExistence type="predicted"/>
<dbReference type="InterPro" id="IPR000182">
    <property type="entry name" value="GNAT_dom"/>
</dbReference>
<evidence type="ECO:0000313" key="3">
    <source>
        <dbReference type="Proteomes" id="UP000078543"/>
    </source>
</evidence>
<dbReference type="GO" id="GO:0016747">
    <property type="term" value="F:acyltransferase activity, transferring groups other than amino-acyl groups"/>
    <property type="evidence" value="ECO:0007669"/>
    <property type="project" value="InterPro"/>
</dbReference>